<name>A0A316A5A2_9ACTN</name>
<evidence type="ECO:0000256" key="5">
    <source>
        <dbReference type="ARBA" id="ARBA00022958"/>
    </source>
</evidence>
<keyword evidence="1 9" id="KW-0436">Ligase</keyword>
<dbReference type="PANTHER" id="PTHR47917">
    <property type="match status" value="1"/>
</dbReference>
<evidence type="ECO:0000256" key="7">
    <source>
        <dbReference type="ARBA" id="ARBA00023211"/>
    </source>
</evidence>
<dbReference type="EMBL" id="QGDQ01000015">
    <property type="protein sequence ID" value="PWJ53071.1"/>
    <property type="molecule type" value="Genomic_DNA"/>
</dbReference>
<evidence type="ECO:0000259" key="8">
    <source>
        <dbReference type="Pfam" id="PF01996"/>
    </source>
</evidence>
<dbReference type="Gene3D" id="3.90.1660.10">
    <property type="entry name" value="CofE-like domain"/>
    <property type="match status" value="1"/>
</dbReference>
<accession>A0A316A5A2</accession>
<proteinExistence type="predicted"/>
<dbReference type="InterPro" id="IPR008225">
    <property type="entry name" value="F420-0_g-glutamyl_ligase"/>
</dbReference>
<dbReference type="GO" id="GO:0005525">
    <property type="term" value="F:GTP binding"/>
    <property type="evidence" value="ECO:0007669"/>
    <property type="project" value="UniProtKB-KW"/>
</dbReference>
<evidence type="ECO:0000313" key="10">
    <source>
        <dbReference type="Proteomes" id="UP000245469"/>
    </source>
</evidence>
<sequence>MSAPHPGPPSGASTPLPPPAEVVALSVPGLPEIGSSDDLAGLIARACAAAGIALGASDVVVVASKVVAKAEGRSIPAAERERALDRESVRLVAERGLPDGRTTRVVQSRSGPVMAAAGIDASDVAEGTVLLLPADPDASARALRSRLRALLEPQLAGGAPAVVVSDTSGRPWRDGVTDFALGAAGLEVLDDARGRLDRSGRVMEVTVRGVADEVAALADLVKGKAAGTPVAVVRGLGAHVSDDDGDGAARLVRTGPADWFAFGHVEAVRAALGLDEREVAPPPIAPGGPVRDRVARAVDVAAAGRGLGAAAVSSDGEVLAVSGPAYDVGVAVERLRVALWAERLDADVVPGAVRTVDGEELVDASVAVELRVRERS</sequence>
<dbReference type="Proteomes" id="UP000245469">
    <property type="component" value="Unassembled WGS sequence"/>
</dbReference>
<comment type="caution">
    <text evidence="9">The sequence shown here is derived from an EMBL/GenBank/DDBJ whole genome shotgun (WGS) entry which is preliminary data.</text>
</comment>
<keyword evidence="3" id="KW-0547">Nucleotide-binding</keyword>
<reference evidence="9 10" key="1">
    <citation type="submission" date="2018-03" db="EMBL/GenBank/DDBJ databases">
        <title>Genomic Encyclopedia of Archaeal and Bacterial Type Strains, Phase II (KMG-II): from individual species to whole genera.</title>
        <authorList>
            <person name="Goeker M."/>
        </authorList>
    </citation>
    <scope>NUCLEOTIDE SEQUENCE [LARGE SCALE GENOMIC DNA]</scope>
    <source>
        <strain evidence="9 10">DSM 44889</strain>
    </source>
</reference>
<keyword evidence="7" id="KW-0464">Manganese</keyword>
<dbReference type="Gene3D" id="3.30.1330.100">
    <property type="entry name" value="CofE-like"/>
    <property type="match status" value="1"/>
</dbReference>
<evidence type="ECO:0000256" key="3">
    <source>
        <dbReference type="ARBA" id="ARBA00022741"/>
    </source>
</evidence>
<dbReference type="NCBIfam" id="TIGR01916">
    <property type="entry name" value="F420_cofE"/>
    <property type="match status" value="1"/>
</dbReference>
<organism evidence="9 10">
    <name type="scientific">Quadrisphaera granulorum</name>
    <dbReference type="NCBI Taxonomy" id="317664"/>
    <lineage>
        <taxon>Bacteria</taxon>
        <taxon>Bacillati</taxon>
        <taxon>Actinomycetota</taxon>
        <taxon>Actinomycetes</taxon>
        <taxon>Kineosporiales</taxon>
        <taxon>Kineosporiaceae</taxon>
        <taxon>Quadrisphaera</taxon>
    </lineage>
</organism>
<dbReference type="InterPro" id="IPR002847">
    <property type="entry name" value="F420-0_gamma-glut_ligase-dom"/>
</dbReference>
<gene>
    <name evidence="9" type="ORF">BXY45_11589</name>
</gene>
<dbReference type="GO" id="GO:0052618">
    <property type="term" value="F:coenzyme F420-0:L-glutamate ligase activity"/>
    <property type="evidence" value="ECO:0007669"/>
    <property type="project" value="TreeGrafter"/>
</dbReference>
<evidence type="ECO:0000256" key="2">
    <source>
        <dbReference type="ARBA" id="ARBA00022723"/>
    </source>
</evidence>
<dbReference type="AlphaFoldDB" id="A0A316A5A2"/>
<dbReference type="PANTHER" id="PTHR47917:SF1">
    <property type="entry name" value="COENZYME F420:L-GLUTAMATE LIGASE"/>
    <property type="match status" value="1"/>
</dbReference>
<dbReference type="GO" id="GO:0046872">
    <property type="term" value="F:metal ion binding"/>
    <property type="evidence" value="ECO:0007669"/>
    <property type="project" value="UniProtKB-KW"/>
</dbReference>
<evidence type="ECO:0000256" key="4">
    <source>
        <dbReference type="ARBA" id="ARBA00022842"/>
    </source>
</evidence>
<feature type="domain" description="Coenzyme F420:L-glutamate ligase-like" evidence="8">
    <location>
        <begin position="30"/>
        <end position="235"/>
    </location>
</feature>
<evidence type="ECO:0000256" key="1">
    <source>
        <dbReference type="ARBA" id="ARBA00022598"/>
    </source>
</evidence>
<evidence type="ECO:0000313" key="9">
    <source>
        <dbReference type="EMBL" id="PWJ53071.1"/>
    </source>
</evidence>
<protein>
    <submittedName>
        <fullName evidence="9">Coenzyme F420-0:L-glutamate ligase/coenzyme F420-1:gamma-L-glutamate ligase</fullName>
    </submittedName>
</protein>
<dbReference type="SUPFAM" id="SSF144010">
    <property type="entry name" value="CofE-like"/>
    <property type="match status" value="1"/>
</dbReference>
<keyword evidence="2" id="KW-0479">Metal-binding</keyword>
<dbReference type="RefSeq" id="WP_109774914.1">
    <property type="nucleotide sequence ID" value="NZ_QGDQ01000015.1"/>
</dbReference>
<dbReference type="Pfam" id="PF01996">
    <property type="entry name" value="F420_ligase"/>
    <property type="match status" value="1"/>
</dbReference>
<evidence type="ECO:0000256" key="6">
    <source>
        <dbReference type="ARBA" id="ARBA00023134"/>
    </source>
</evidence>
<keyword evidence="10" id="KW-1185">Reference proteome</keyword>
<keyword evidence="5" id="KW-0630">Potassium</keyword>
<keyword evidence="6" id="KW-0342">GTP-binding</keyword>
<keyword evidence="4" id="KW-0460">Magnesium</keyword>